<proteinExistence type="predicted"/>
<gene>
    <name evidence="1" type="ORF">SAMN05444000_12654</name>
</gene>
<dbReference type="STRING" id="1470563.SAMN05444000_12654"/>
<dbReference type="Proteomes" id="UP000183982">
    <property type="component" value="Unassembled WGS sequence"/>
</dbReference>
<dbReference type="RefSeq" id="WP_073256068.1">
    <property type="nucleotide sequence ID" value="NZ_FQZQ01000026.1"/>
</dbReference>
<name>A0A1M6RVA8_9RHOB</name>
<evidence type="ECO:0000313" key="2">
    <source>
        <dbReference type="Proteomes" id="UP000183982"/>
    </source>
</evidence>
<dbReference type="OrthoDB" id="7605001at2"/>
<keyword evidence="2" id="KW-1185">Reference proteome</keyword>
<reference evidence="2" key="1">
    <citation type="submission" date="2016-11" db="EMBL/GenBank/DDBJ databases">
        <authorList>
            <person name="Varghese N."/>
            <person name="Submissions S."/>
        </authorList>
    </citation>
    <scope>NUCLEOTIDE SEQUENCE [LARGE SCALE GENOMIC DNA]</scope>
    <source>
        <strain evidence="2">DSM 100564</strain>
    </source>
</reference>
<dbReference type="AlphaFoldDB" id="A0A1M6RVA8"/>
<dbReference type="EMBL" id="FQZQ01000026">
    <property type="protein sequence ID" value="SHK36318.1"/>
    <property type="molecule type" value="Genomic_DNA"/>
</dbReference>
<protein>
    <submittedName>
        <fullName evidence="1">Phage portal protein</fullName>
    </submittedName>
</protein>
<evidence type="ECO:0000313" key="1">
    <source>
        <dbReference type="EMBL" id="SHK36318.1"/>
    </source>
</evidence>
<accession>A0A1M6RVA8</accession>
<sequence>MIWPFKRKEQEIETRASASGFTSEIMEARSAYIQGKQGLAELTATVQSCVGLWEGGLSLADVDGTDLLNVRSLGLAARSLALRGESLFLIREEGLIPVSDWELKTRNSKPTAYRISISEAGGGRTQTALAGEVLHFRIGCDVSAPYYGSAPLKRAQISAALLTAIEAGLGDVYETAPIGSQIVPFPEAQKTDRDALAGGFRGNRGKILLRESVNVTAAGGPGPQLDWKPHDLTPDLQGMMPIESLKAAQGAIYNVFGVLPGLANPSTTGPLVREAQRHLAQWQLQPVATAMAEECSEKLGGPVSLDVMRPLQAYDAGGRARAFTAIIQALASAKESGVEVTEALKLVDWE</sequence>
<organism evidence="1 2">
    <name type="scientific">Shimia gijangensis</name>
    <dbReference type="NCBI Taxonomy" id="1470563"/>
    <lineage>
        <taxon>Bacteria</taxon>
        <taxon>Pseudomonadati</taxon>
        <taxon>Pseudomonadota</taxon>
        <taxon>Alphaproteobacteria</taxon>
        <taxon>Rhodobacterales</taxon>
        <taxon>Roseobacteraceae</taxon>
    </lineage>
</organism>